<name>A0ABW1EGL8_9BACT</name>
<reference evidence="3" key="1">
    <citation type="journal article" date="2019" name="Int. J. Syst. Evol. Microbiol.">
        <title>The Global Catalogue of Microorganisms (GCM) 10K type strain sequencing project: providing services to taxonomists for standard genome sequencing and annotation.</title>
        <authorList>
            <consortium name="The Broad Institute Genomics Platform"/>
            <consortium name="The Broad Institute Genome Sequencing Center for Infectious Disease"/>
            <person name="Wu L."/>
            <person name="Ma J."/>
        </authorList>
    </citation>
    <scope>NUCLEOTIDE SEQUENCE [LARGE SCALE GENOMIC DNA]</scope>
    <source>
        <strain evidence="3">JCM 4087</strain>
    </source>
</reference>
<evidence type="ECO:0000313" key="2">
    <source>
        <dbReference type="EMBL" id="MFC5863421.1"/>
    </source>
</evidence>
<gene>
    <name evidence="2" type="ORF">ACFPT7_14040</name>
</gene>
<keyword evidence="1" id="KW-0812">Transmembrane</keyword>
<feature type="transmembrane region" description="Helical" evidence="1">
    <location>
        <begin position="60"/>
        <end position="80"/>
    </location>
</feature>
<evidence type="ECO:0000313" key="3">
    <source>
        <dbReference type="Proteomes" id="UP001596091"/>
    </source>
</evidence>
<sequence length="170" mass="18758">MDHELAEINQEPEEVLVEEEELRVANLGEQALWVLINTMVAAGTWGGMMLAITLAHPQSVPAIATLGASFFLPLVVGYFFTKIRQNEMGPHTWLVGLIWFLIICLWILDMPTGPNQCYHCDASQKLYLTFFSLNEDSGLIDGEGRFLGTWPTAAFIGYGIGAGLALKKKA</sequence>
<keyword evidence="1" id="KW-1133">Transmembrane helix</keyword>
<keyword evidence="3" id="KW-1185">Reference proteome</keyword>
<feature type="transmembrane region" description="Helical" evidence="1">
    <location>
        <begin position="32"/>
        <end position="54"/>
    </location>
</feature>
<evidence type="ECO:0000256" key="1">
    <source>
        <dbReference type="SAM" id="Phobius"/>
    </source>
</evidence>
<organism evidence="2 3">
    <name type="scientific">Acidicapsa dinghuensis</name>
    <dbReference type="NCBI Taxonomy" id="2218256"/>
    <lineage>
        <taxon>Bacteria</taxon>
        <taxon>Pseudomonadati</taxon>
        <taxon>Acidobacteriota</taxon>
        <taxon>Terriglobia</taxon>
        <taxon>Terriglobales</taxon>
        <taxon>Acidobacteriaceae</taxon>
        <taxon>Acidicapsa</taxon>
    </lineage>
</organism>
<dbReference type="Proteomes" id="UP001596091">
    <property type="component" value="Unassembled WGS sequence"/>
</dbReference>
<dbReference type="RefSeq" id="WP_263341259.1">
    <property type="nucleotide sequence ID" value="NZ_JAGSYH010000007.1"/>
</dbReference>
<protein>
    <submittedName>
        <fullName evidence="2">Uncharacterized protein</fullName>
    </submittedName>
</protein>
<comment type="caution">
    <text evidence="2">The sequence shown here is derived from an EMBL/GenBank/DDBJ whole genome shotgun (WGS) entry which is preliminary data.</text>
</comment>
<keyword evidence="1" id="KW-0472">Membrane</keyword>
<feature type="transmembrane region" description="Helical" evidence="1">
    <location>
        <begin position="92"/>
        <end position="108"/>
    </location>
</feature>
<accession>A0ABW1EGL8</accession>
<feature type="transmembrane region" description="Helical" evidence="1">
    <location>
        <begin position="147"/>
        <end position="166"/>
    </location>
</feature>
<dbReference type="EMBL" id="JBHSPH010000004">
    <property type="protein sequence ID" value="MFC5863421.1"/>
    <property type="molecule type" value="Genomic_DNA"/>
</dbReference>
<proteinExistence type="predicted"/>